<feature type="domain" description="Exosome RNA helicase MTR4-like stalk" evidence="8">
    <location>
        <begin position="45"/>
        <end position="108"/>
    </location>
</feature>
<organism evidence="9">
    <name type="scientific">Oryctes rhinoceros</name>
    <name type="common">Coconut rhinoceros beetle</name>
    <dbReference type="NCBI Taxonomy" id="72550"/>
    <lineage>
        <taxon>Eukaryota</taxon>
        <taxon>Metazoa</taxon>
        <taxon>Ecdysozoa</taxon>
        <taxon>Arthropoda</taxon>
        <taxon>Hexapoda</taxon>
        <taxon>Insecta</taxon>
        <taxon>Pterygota</taxon>
        <taxon>Neoptera</taxon>
        <taxon>Endopterygota</taxon>
        <taxon>Coleoptera</taxon>
        <taxon>Polyphaga</taxon>
        <taxon>Scarabaeiformia</taxon>
        <taxon>Scarabaeidae</taxon>
        <taxon>Dynastinae</taxon>
        <taxon>Oryctes</taxon>
    </lineage>
</organism>
<dbReference type="GO" id="GO:0005634">
    <property type="term" value="C:nucleus"/>
    <property type="evidence" value="ECO:0007669"/>
    <property type="project" value="TreeGrafter"/>
</dbReference>
<dbReference type="Gene3D" id="1.10.3380.30">
    <property type="match status" value="1"/>
</dbReference>
<keyword evidence="4" id="KW-0067">ATP-binding</keyword>
<dbReference type="FunFam" id="2.40.30.300:FF:000001">
    <property type="entry name" value="Mtr4 exosome RNA helicase"/>
    <property type="match status" value="1"/>
</dbReference>
<dbReference type="GO" id="GO:0005524">
    <property type="term" value="F:ATP binding"/>
    <property type="evidence" value="ECO:0007669"/>
    <property type="project" value="UniProtKB-KW"/>
</dbReference>
<evidence type="ECO:0000256" key="2">
    <source>
        <dbReference type="ARBA" id="ARBA00022801"/>
    </source>
</evidence>
<dbReference type="Gene3D" id="1.20.5.370">
    <property type="match status" value="1"/>
</dbReference>
<proteinExistence type="evidence at transcript level"/>
<dbReference type="InterPro" id="IPR048392">
    <property type="entry name" value="MTR4-like_stalk"/>
</dbReference>
<dbReference type="FunFam" id="1.20.5.370:FF:000008">
    <property type="entry name" value="Myosin heavy chain"/>
    <property type="match status" value="1"/>
</dbReference>
<evidence type="ECO:0000259" key="7">
    <source>
        <dbReference type="Pfam" id="PF13234"/>
    </source>
</evidence>
<dbReference type="InterPro" id="IPR025696">
    <property type="entry name" value="Beta-barrel_MTR4"/>
</dbReference>
<dbReference type="Pfam" id="PF21408">
    <property type="entry name" value="MTR4-like_stalk"/>
    <property type="match status" value="1"/>
</dbReference>
<dbReference type="CDD" id="cd13154">
    <property type="entry name" value="KOW_Mtr4"/>
    <property type="match status" value="1"/>
</dbReference>
<dbReference type="GO" id="GO:0016787">
    <property type="term" value="F:hydrolase activity"/>
    <property type="evidence" value="ECO:0007669"/>
    <property type="project" value="UniProtKB-KW"/>
</dbReference>
<evidence type="ECO:0000256" key="1">
    <source>
        <dbReference type="ARBA" id="ARBA00022741"/>
    </source>
</evidence>
<accession>A0A5C0C9H9</accession>
<dbReference type="PANTHER" id="PTHR12131">
    <property type="entry name" value="ATP-DEPENDENT RNA AND DNA HELICASE"/>
    <property type="match status" value="1"/>
</dbReference>
<evidence type="ECO:0000256" key="4">
    <source>
        <dbReference type="ARBA" id="ARBA00022840"/>
    </source>
</evidence>
<dbReference type="Pfam" id="PF13234">
    <property type="entry name" value="MTR4_beta-barrel"/>
    <property type="match status" value="1"/>
</dbReference>
<dbReference type="Gene3D" id="2.40.30.300">
    <property type="match status" value="1"/>
</dbReference>
<dbReference type="AlphaFoldDB" id="A0A5C0C9H9"/>
<name>A0A5C0C9H9_ORYRH</name>
<dbReference type="GO" id="GO:0000460">
    <property type="term" value="P:maturation of 5.8S rRNA"/>
    <property type="evidence" value="ECO:0007669"/>
    <property type="project" value="TreeGrafter"/>
</dbReference>
<sequence>MVDEKVPPAAGRDIVKGLPDPMNSAFHLTYNMVLNLLRVEEINPEYMLERSFYQFQNQAAIPGLYERYQAMLVECNDMYIEKEDVIGIYYDIREELNALGKEFRTYITKSEYLLPFLQPGRLVKIKNKDDEYDWGAVINFKKTLEGAPGSKKGRANPAQASVKVQVDLLLHVVTDTNSQEIDIIPKPCLNNQHGEVEVVAVDSALITHISSVRLYVPNDLRSKDNRRGMYKAIKEVKKRFPEGPPLLDPVKDMKITEEKFLDIVKKIEKRLEAEKDELQAALEEAEAALEQEENKVLRSQLELSQVRQEIDRRILENDKQDVCKGRTISGTYSRLPFGQLHH</sequence>
<dbReference type="EMBL" id="MK548406">
    <property type="protein sequence ID" value="QEI22882.1"/>
    <property type="molecule type" value="mRNA"/>
</dbReference>
<evidence type="ECO:0000256" key="6">
    <source>
        <dbReference type="SAM" id="Coils"/>
    </source>
</evidence>
<protein>
    <submittedName>
        <fullName evidence="9">Helicase</fullName>
    </submittedName>
</protein>
<evidence type="ECO:0000256" key="5">
    <source>
        <dbReference type="ARBA" id="ARBA00023054"/>
    </source>
</evidence>
<dbReference type="GO" id="GO:0004386">
    <property type="term" value="F:helicase activity"/>
    <property type="evidence" value="ECO:0007669"/>
    <property type="project" value="UniProtKB-KW"/>
</dbReference>
<dbReference type="InterPro" id="IPR014751">
    <property type="entry name" value="XRCC4-like_C"/>
</dbReference>
<reference evidence="9" key="1">
    <citation type="submission" date="2019-02" db="EMBL/GenBank/DDBJ databases">
        <authorList>
            <person name="Melzer M.J."/>
            <person name="Watanabe S."/>
        </authorList>
    </citation>
    <scope>NUCLEOTIDE SEQUENCE</scope>
    <source>
        <tissue evidence="9">Gut</tissue>
    </source>
</reference>
<keyword evidence="5 6" id="KW-0175">Coiled coil</keyword>
<keyword evidence="2" id="KW-0378">Hydrolase</keyword>
<dbReference type="PANTHER" id="PTHR12131:SF7">
    <property type="entry name" value="EXOSOME RNA HELICASE MTR4"/>
    <property type="match status" value="1"/>
</dbReference>
<keyword evidence="1" id="KW-0547">Nucleotide-binding</keyword>
<evidence type="ECO:0000313" key="9">
    <source>
        <dbReference type="EMBL" id="QEI22882.1"/>
    </source>
</evidence>
<dbReference type="InterPro" id="IPR050699">
    <property type="entry name" value="RNA-DNA_Helicase"/>
</dbReference>
<keyword evidence="3 9" id="KW-0347">Helicase</keyword>
<feature type="coiled-coil region" evidence="6">
    <location>
        <begin position="261"/>
        <end position="309"/>
    </location>
</feature>
<evidence type="ECO:0000259" key="8">
    <source>
        <dbReference type="Pfam" id="PF21408"/>
    </source>
</evidence>
<evidence type="ECO:0000256" key="3">
    <source>
        <dbReference type="ARBA" id="ARBA00022806"/>
    </source>
</evidence>
<feature type="domain" description="Exosome RNA helicase MTR4-like beta-barrel" evidence="7">
    <location>
        <begin position="110"/>
        <end position="278"/>
    </location>
</feature>